<dbReference type="InterPro" id="IPR000160">
    <property type="entry name" value="GGDEF_dom"/>
</dbReference>
<dbReference type="Pfam" id="PF00072">
    <property type="entry name" value="Response_reg"/>
    <property type="match status" value="1"/>
</dbReference>
<feature type="modified residue" description="4-aspartylphosphate" evidence="3">
    <location>
        <position position="54"/>
    </location>
</feature>
<dbReference type="EC" id="2.7.7.65" evidence="1"/>
<dbReference type="SMART" id="SM00448">
    <property type="entry name" value="REC"/>
    <property type="match status" value="2"/>
</dbReference>
<dbReference type="InterPro" id="IPR043128">
    <property type="entry name" value="Rev_trsase/Diguanyl_cyclase"/>
</dbReference>
<proteinExistence type="predicted"/>
<dbReference type="InterPro" id="IPR001789">
    <property type="entry name" value="Sig_transdc_resp-reg_receiver"/>
</dbReference>
<keyword evidence="6" id="KW-0808">Transferase</keyword>
<dbReference type="InterPro" id="IPR029787">
    <property type="entry name" value="Nucleotide_cyclase"/>
</dbReference>
<evidence type="ECO:0000259" key="5">
    <source>
        <dbReference type="PROSITE" id="PS50887"/>
    </source>
</evidence>
<comment type="caution">
    <text evidence="6">The sequence shown here is derived from an EMBL/GenBank/DDBJ whole genome shotgun (WGS) entry which is preliminary data.</text>
</comment>
<accession>A0ABS5IDI8</accession>
<dbReference type="SUPFAM" id="SSF55073">
    <property type="entry name" value="Nucleotide cyclase"/>
    <property type="match status" value="1"/>
</dbReference>
<evidence type="ECO:0000313" key="7">
    <source>
        <dbReference type="Proteomes" id="UP000680714"/>
    </source>
</evidence>
<name>A0ABS5IDI8_9PROT</name>
<keyword evidence="7" id="KW-1185">Reference proteome</keyword>
<dbReference type="CDD" id="cd01949">
    <property type="entry name" value="GGDEF"/>
    <property type="match status" value="1"/>
</dbReference>
<dbReference type="SUPFAM" id="SSF52172">
    <property type="entry name" value="CheY-like"/>
    <property type="match status" value="2"/>
</dbReference>
<dbReference type="SMART" id="SM00267">
    <property type="entry name" value="GGDEF"/>
    <property type="match status" value="1"/>
</dbReference>
<keyword evidence="3" id="KW-0597">Phosphoprotein</keyword>
<evidence type="ECO:0000313" key="6">
    <source>
        <dbReference type="EMBL" id="MBR9972409.1"/>
    </source>
</evidence>
<dbReference type="Gene3D" id="3.40.50.2300">
    <property type="match status" value="2"/>
</dbReference>
<dbReference type="GO" id="GO:0052621">
    <property type="term" value="F:diguanylate cyclase activity"/>
    <property type="evidence" value="ECO:0007669"/>
    <property type="project" value="UniProtKB-EC"/>
</dbReference>
<dbReference type="InterPro" id="IPR011006">
    <property type="entry name" value="CheY-like_superfamily"/>
</dbReference>
<feature type="domain" description="Response regulatory" evidence="4">
    <location>
        <begin position="3"/>
        <end position="117"/>
    </location>
</feature>
<evidence type="ECO:0000256" key="2">
    <source>
        <dbReference type="ARBA" id="ARBA00034247"/>
    </source>
</evidence>
<dbReference type="Proteomes" id="UP000680714">
    <property type="component" value="Unassembled WGS sequence"/>
</dbReference>
<reference evidence="6 7" key="1">
    <citation type="submission" date="2021-04" db="EMBL/GenBank/DDBJ databases">
        <title>Magnetospirillum sulfuroxidans sp. nov., a facultative chemolithoautotrophic sulfur-oxidizing alphaproteobacterium isolated from freshwater sediment and proposals for Paramagetospirillum gen. nov., and Magnetospirillaceae fam. nov.</title>
        <authorList>
            <person name="Koziaeva V."/>
            <person name="Geelhoed J.S."/>
            <person name="Sorokin D.Y."/>
            <person name="Grouzdev D.S."/>
        </authorList>
    </citation>
    <scope>NUCLEOTIDE SEQUENCE [LARGE SCALE GENOMIC DNA]</scope>
    <source>
        <strain evidence="6 7">J10</strain>
    </source>
</reference>
<dbReference type="RefSeq" id="WP_211549127.1">
    <property type="nucleotide sequence ID" value="NZ_JAGTUF010000010.1"/>
</dbReference>
<keyword evidence="6" id="KW-0548">Nucleotidyltransferase</keyword>
<dbReference type="PROSITE" id="PS50887">
    <property type="entry name" value="GGDEF"/>
    <property type="match status" value="1"/>
</dbReference>
<dbReference type="InterPro" id="IPR050469">
    <property type="entry name" value="Diguanylate_Cyclase"/>
</dbReference>
<evidence type="ECO:0000256" key="3">
    <source>
        <dbReference type="PROSITE-ProRule" id="PRU00169"/>
    </source>
</evidence>
<dbReference type="Gene3D" id="3.30.70.270">
    <property type="match status" value="1"/>
</dbReference>
<feature type="domain" description="Response regulatory" evidence="4">
    <location>
        <begin position="125"/>
        <end position="242"/>
    </location>
</feature>
<feature type="domain" description="GGDEF" evidence="5">
    <location>
        <begin position="285"/>
        <end position="415"/>
    </location>
</feature>
<organism evidence="6 7">
    <name type="scientific">Magnetospirillum sulfuroxidans</name>
    <dbReference type="NCBI Taxonomy" id="611300"/>
    <lineage>
        <taxon>Bacteria</taxon>
        <taxon>Pseudomonadati</taxon>
        <taxon>Pseudomonadota</taxon>
        <taxon>Alphaproteobacteria</taxon>
        <taxon>Rhodospirillales</taxon>
        <taxon>Rhodospirillaceae</taxon>
        <taxon>Magnetospirillum</taxon>
    </lineage>
</organism>
<evidence type="ECO:0000259" key="4">
    <source>
        <dbReference type="PROSITE" id="PS50110"/>
    </source>
</evidence>
<protein>
    <recommendedName>
        <fullName evidence="1">diguanylate cyclase</fullName>
        <ecNumber evidence="1">2.7.7.65</ecNumber>
    </recommendedName>
</protein>
<sequence length="415" mass="46088">MTTILVVDDSKFFLSVLTSKLRSAGFQVIGAASIAEARTMLETRRDEIFMALLDLFLPDGPEGEVVDLAISHGVPSVVFTGNYSEDTRDRVLSKRVIDYVVKDDPSSLDYLTALVHRLEYNRSIRALIVDDATTARKYMADLLSLYQFQVIEASNGEEALQRLADTDGIRLVISDYHMPVMDGFQLIKNIRKTWRRDQVAVIGVSSSGSSTLSAKFIKSGANDFLNKPFLREEFFCRIAMNIDLLEQVDALKAAATTDYLTGIPNRRSFFERAQPLMAAAKRGQAEIAVGLIDLDHFKSINDSHGHEAGDIALAAVAQLLLAECRQTDLVARFGGEEFCVLAFNLEADKRDSYFERLRSRISDLRIDFAGNQLTLSASIGVSGNAELGLDGMLAEADFQLYRAKEEGRNRVCWLS</sequence>
<dbReference type="NCBIfam" id="TIGR00254">
    <property type="entry name" value="GGDEF"/>
    <property type="match status" value="1"/>
</dbReference>
<dbReference type="PANTHER" id="PTHR45138">
    <property type="entry name" value="REGULATORY COMPONENTS OF SENSORY TRANSDUCTION SYSTEM"/>
    <property type="match status" value="1"/>
</dbReference>
<gene>
    <name evidence="6" type="ORF">KEC16_11855</name>
</gene>
<dbReference type="PROSITE" id="PS50110">
    <property type="entry name" value="RESPONSE_REGULATORY"/>
    <property type="match status" value="2"/>
</dbReference>
<comment type="catalytic activity">
    <reaction evidence="2">
        <text>2 GTP = 3',3'-c-di-GMP + 2 diphosphate</text>
        <dbReference type="Rhea" id="RHEA:24898"/>
        <dbReference type="ChEBI" id="CHEBI:33019"/>
        <dbReference type="ChEBI" id="CHEBI:37565"/>
        <dbReference type="ChEBI" id="CHEBI:58805"/>
        <dbReference type="EC" id="2.7.7.65"/>
    </reaction>
</comment>
<dbReference type="Pfam" id="PF00990">
    <property type="entry name" value="GGDEF"/>
    <property type="match status" value="1"/>
</dbReference>
<evidence type="ECO:0000256" key="1">
    <source>
        <dbReference type="ARBA" id="ARBA00012528"/>
    </source>
</evidence>
<dbReference type="EMBL" id="JAGTUF010000010">
    <property type="protein sequence ID" value="MBR9972409.1"/>
    <property type="molecule type" value="Genomic_DNA"/>
</dbReference>
<feature type="modified residue" description="4-aspartylphosphate" evidence="3">
    <location>
        <position position="175"/>
    </location>
</feature>
<dbReference type="PANTHER" id="PTHR45138:SF9">
    <property type="entry name" value="DIGUANYLATE CYCLASE DGCM-RELATED"/>
    <property type="match status" value="1"/>
</dbReference>